<gene>
    <name evidence="2" type="ORF">ACFFH4_03500</name>
</gene>
<dbReference type="Proteomes" id="UP001589833">
    <property type="component" value="Unassembled WGS sequence"/>
</dbReference>
<dbReference type="EMBL" id="JBHLTR010000004">
    <property type="protein sequence ID" value="MFC0558113.1"/>
    <property type="molecule type" value="Genomic_DNA"/>
</dbReference>
<evidence type="ECO:0000259" key="1">
    <source>
        <dbReference type="Pfam" id="PF21101"/>
    </source>
</evidence>
<protein>
    <recommendedName>
        <fullName evidence="1">YqgU-like 6-bladed beta-propeller domain-containing protein</fullName>
    </recommendedName>
</protein>
<name>A0ABV6ND80_9BACI</name>
<comment type="caution">
    <text evidence="2">The sequence shown here is derived from an EMBL/GenBank/DDBJ whole genome shotgun (WGS) entry which is preliminary data.</text>
</comment>
<accession>A0ABV6ND80</accession>
<proteinExistence type="predicted"/>
<sequence length="372" mass="43164">MKKVILIVVLLTVTACTQTPLESQPLPKSLIESPVKRDIPHSFFVGSAIIPVDENARVVEVMNWFDDETILFLEEDIEGSTIHKHHLFTGESSVFFEMKGWIVNVIANVDHSLFALHVINELDQSEIVIVDKQGEQKLTIRDFGEDYSVYWNEYEPVSFILTAYLPDWNFETYFVNVEEEQINQIYLEQSYIQWISADSVAYLNWDELEPSFRAPLYRANVETGETELWKEDVIAYTSFSDGLSLSISVETDYDLYSVYKFYDDKEKFRQIEVPILNTYSEQWWIPFYTYDNENGIFYFLRPKTSGDFITYTDGYDLIAYNVYADSETKLTTLERHVPISISPGGSSLLIGERFEDVLDLSEGVLIPVWDNE</sequence>
<evidence type="ECO:0000313" key="3">
    <source>
        <dbReference type="Proteomes" id="UP001589833"/>
    </source>
</evidence>
<keyword evidence="3" id="KW-1185">Reference proteome</keyword>
<feature type="domain" description="YqgU-like 6-bladed beta-propeller" evidence="1">
    <location>
        <begin position="87"/>
        <end position="351"/>
    </location>
</feature>
<dbReference type="Pfam" id="PF21101">
    <property type="entry name" value="YqgU"/>
    <property type="match status" value="1"/>
</dbReference>
<dbReference type="PROSITE" id="PS51257">
    <property type="entry name" value="PROKAR_LIPOPROTEIN"/>
    <property type="match status" value="1"/>
</dbReference>
<dbReference type="RefSeq" id="WP_273841191.1">
    <property type="nucleotide sequence ID" value="NZ_JAQQWT010000003.1"/>
</dbReference>
<organism evidence="2 3">
    <name type="scientific">Halalkalibacter alkalisediminis</name>
    <dbReference type="NCBI Taxonomy" id="935616"/>
    <lineage>
        <taxon>Bacteria</taxon>
        <taxon>Bacillati</taxon>
        <taxon>Bacillota</taxon>
        <taxon>Bacilli</taxon>
        <taxon>Bacillales</taxon>
        <taxon>Bacillaceae</taxon>
        <taxon>Halalkalibacter</taxon>
    </lineage>
</organism>
<evidence type="ECO:0000313" key="2">
    <source>
        <dbReference type="EMBL" id="MFC0558113.1"/>
    </source>
</evidence>
<reference evidence="2 3" key="1">
    <citation type="submission" date="2024-09" db="EMBL/GenBank/DDBJ databases">
        <authorList>
            <person name="Sun Q."/>
            <person name="Mori K."/>
        </authorList>
    </citation>
    <scope>NUCLEOTIDE SEQUENCE [LARGE SCALE GENOMIC DNA]</scope>
    <source>
        <strain evidence="2 3">NCAIM B.02301</strain>
    </source>
</reference>
<dbReference type="InterPro" id="IPR048421">
    <property type="entry name" value="YqgU_beta-prop"/>
</dbReference>